<evidence type="ECO:0000259" key="3">
    <source>
        <dbReference type="Pfam" id="PF25888"/>
    </source>
</evidence>
<dbReference type="Pfam" id="PF07261">
    <property type="entry name" value="DnaB_2"/>
    <property type="match status" value="1"/>
</dbReference>
<gene>
    <name evidence="4" type="primary">dnaB</name>
    <name evidence="4" type="ORF">SGLAD_v1c08430</name>
</gene>
<name>A0A4P7AIF2_9MOLU</name>
<evidence type="ECO:0000256" key="1">
    <source>
        <dbReference type="ARBA" id="ARBA00093462"/>
    </source>
</evidence>
<dbReference type="AlphaFoldDB" id="A0A4P7AIF2"/>
<sequence>MRKFEYKVFLKNRIDILDDKVLTYLYQPIIGLKSLAIYKLLINEAEVIKQLQKQEFYNEDRLIKLSMLSSDQLSWAIKKLEAMGLVVTLQSKINEAKIFNIYPPLEPKQFFEYSLFNSALLEKIGKKNYEIAQLMFKEDNCANESDYKNTSSKFLEVFEEFNKNLKEEVYSKIQTRPKKTNVLLEGLDFESIFKNLQNKNICVSKENEKLKNVIEEVYLSYNLTEETIIDALIKAYDEQEVDLDIEKFYIIISSKYLVHEDTASLDFDPELNKKTKTNAKIKEMETIDPIHFLELLMNVDCLDLVFLELIRSLRREYKLRDGVINCLLEYSYLKNESKIVKNYILKIAKTFNERDISNAKEAMDYLKLANKKSKVSKKDLGKYIKENNVLDNRDEEYNEDSGYTMEFDENIKPDPNLWGNY</sequence>
<evidence type="ECO:0000313" key="5">
    <source>
        <dbReference type="Proteomes" id="UP000294309"/>
    </source>
</evidence>
<dbReference type="RefSeq" id="WP_134297976.1">
    <property type="nucleotide sequence ID" value="NZ_CP038013.1"/>
</dbReference>
<reference evidence="4 5" key="1">
    <citation type="submission" date="2019-03" db="EMBL/GenBank/DDBJ databases">
        <title>Complete genome sequence of Spiroplasma gladiatoris TG-1 (DSM 22552).</title>
        <authorList>
            <person name="Lin Y.-C."/>
            <person name="Chou L."/>
            <person name="Kuo C.-H."/>
        </authorList>
    </citation>
    <scope>NUCLEOTIDE SEQUENCE [LARGE SCALE GENOMIC DNA]</scope>
    <source>
        <strain evidence="4 5">TG-1</strain>
    </source>
</reference>
<dbReference type="InterPro" id="IPR058660">
    <property type="entry name" value="WHD_DnaB"/>
</dbReference>
<proteinExistence type="inferred from homology"/>
<protein>
    <submittedName>
        <fullName evidence="4">Chromosome replication initiation and membrane attachment protein</fullName>
    </submittedName>
</protein>
<keyword evidence="5" id="KW-1185">Reference proteome</keyword>
<dbReference type="KEGG" id="sgq:SGLAD_v1c08430"/>
<comment type="similarity">
    <text evidence="1">Belongs to the DnaB/DnaD family.</text>
</comment>
<evidence type="ECO:0000259" key="2">
    <source>
        <dbReference type="Pfam" id="PF07261"/>
    </source>
</evidence>
<evidence type="ECO:0000313" key="4">
    <source>
        <dbReference type="EMBL" id="QBQ08042.1"/>
    </source>
</evidence>
<dbReference type="Pfam" id="PF25888">
    <property type="entry name" value="WHD_DnaB"/>
    <property type="match status" value="1"/>
</dbReference>
<dbReference type="EMBL" id="CP038013">
    <property type="protein sequence ID" value="QBQ08042.1"/>
    <property type="molecule type" value="Genomic_DNA"/>
</dbReference>
<dbReference type="OrthoDB" id="387560at2"/>
<organism evidence="4 5">
    <name type="scientific">Spiroplasma gladiatoris</name>
    <dbReference type="NCBI Taxonomy" id="2143"/>
    <lineage>
        <taxon>Bacteria</taxon>
        <taxon>Bacillati</taxon>
        <taxon>Mycoplasmatota</taxon>
        <taxon>Mollicutes</taxon>
        <taxon>Entomoplasmatales</taxon>
        <taxon>Spiroplasmataceae</taxon>
        <taxon>Spiroplasma</taxon>
    </lineage>
</organism>
<dbReference type="Proteomes" id="UP000294309">
    <property type="component" value="Chromosome"/>
</dbReference>
<feature type="domain" description="DnaB/C C-terminal" evidence="2">
    <location>
        <begin position="307"/>
        <end position="365"/>
    </location>
</feature>
<accession>A0A4P7AIF2</accession>
<feature type="domain" description="Replicative helicase loading/DNA remodeling protein DnaB N-terminal winged helix" evidence="3">
    <location>
        <begin position="6"/>
        <end position="213"/>
    </location>
</feature>
<dbReference type="InterPro" id="IPR006343">
    <property type="entry name" value="DnaB/C_C"/>
</dbReference>